<dbReference type="EMBL" id="JADBGQ010000006">
    <property type="protein sequence ID" value="KAG5392164.1"/>
    <property type="molecule type" value="Genomic_DNA"/>
</dbReference>
<dbReference type="InterPro" id="IPR000719">
    <property type="entry name" value="Prot_kinase_dom"/>
</dbReference>
<evidence type="ECO:0000256" key="3">
    <source>
        <dbReference type="ARBA" id="ARBA00008684"/>
    </source>
</evidence>
<feature type="compositionally biased region" description="Low complexity" evidence="19">
    <location>
        <begin position="2000"/>
        <end position="2013"/>
    </location>
</feature>
<evidence type="ECO:0000313" key="23">
    <source>
        <dbReference type="EMBL" id="KAG5392164.1"/>
    </source>
</evidence>
<evidence type="ECO:0000256" key="10">
    <source>
        <dbReference type="ARBA" id="ARBA00022737"/>
    </source>
</evidence>
<dbReference type="PROSITE" id="PS51257">
    <property type="entry name" value="PROKAR_LIPOPROTEIN"/>
    <property type="match status" value="1"/>
</dbReference>
<feature type="region of interest" description="Disordered" evidence="19">
    <location>
        <begin position="1051"/>
        <end position="1072"/>
    </location>
</feature>
<dbReference type="CDD" id="cd14066">
    <property type="entry name" value="STKc_IRAK"/>
    <property type="match status" value="2"/>
</dbReference>
<name>A0ABQ7M043_BRACM</name>
<comment type="catalytic activity">
    <reaction evidence="17">
        <text>L-seryl-[protein] + ATP = O-phospho-L-seryl-[protein] + ADP + H(+)</text>
        <dbReference type="Rhea" id="RHEA:17989"/>
        <dbReference type="Rhea" id="RHEA-COMP:9863"/>
        <dbReference type="Rhea" id="RHEA-COMP:11604"/>
        <dbReference type="ChEBI" id="CHEBI:15378"/>
        <dbReference type="ChEBI" id="CHEBI:29999"/>
        <dbReference type="ChEBI" id="CHEBI:30616"/>
        <dbReference type="ChEBI" id="CHEBI:83421"/>
        <dbReference type="ChEBI" id="CHEBI:456216"/>
        <dbReference type="EC" id="2.7.11.1"/>
    </reaction>
</comment>
<dbReference type="InterPro" id="IPR011009">
    <property type="entry name" value="Kinase-like_dom_sf"/>
</dbReference>
<dbReference type="InterPro" id="IPR013210">
    <property type="entry name" value="LRR_N_plant-typ"/>
</dbReference>
<gene>
    <name evidence="23" type="primary">A06p002670.1_BraROA</name>
    <name evidence="23" type="ORF">IGI04_022127</name>
</gene>
<evidence type="ECO:0000256" key="14">
    <source>
        <dbReference type="ARBA" id="ARBA00022989"/>
    </source>
</evidence>
<dbReference type="Gene3D" id="3.30.200.20">
    <property type="entry name" value="Phosphorylase Kinase, domain 1"/>
    <property type="match status" value="2"/>
</dbReference>
<dbReference type="Gene3D" id="3.80.10.10">
    <property type="entry name" value="Ribonuclease Inhibitor"/>
    <property type="match status" value="2"/>
</dbReference>
<keyword evidence="10" id="KW-0677">Repeat</keyword>
<dbReference type="PANTHER" id="PTHR45631">
    <property type="entry name" value="OS07G0107800 PROTEIN-RELATED"/>
    <property type="match status" value="1"/>
</dbReference>
<feature type="domain" description="Protein kinase" evidence="22">
    <location>
        <begin position="1707"/>
        <end position="1979"/>
    </location>
</feature>
<dbReference type="Pfam" id="PF03398">
    <property type="entry name" value="Ist1"/>
    <property type="match status" value="1"/>
</dbReference>
<evidence type="ECO:0000256" key="16">
    <source>
        <dbReference type="ARBA" id="ARBA00047899"/>
    </source>
</evidence>
<evidence type="ECO:0000256" key="7">
    <source>
        <dbReference type="ARBA" id="ARBA00022679"/>
    </source>
</evidence>
<dbReference type="SMART" id="SM00220">
    <property type="entry name" value="S_TKc"/>
    <property type="match status" value="2"/>
</dbReference>
<keyword evidence="6" id="KW-0433">Leucine-rich repeat</keyword>
<comment type="catalytic activity">
    <reaction evidence="16">
        <text>L-threonyl-[protein] + ATP = O-phospho-L-threonyl-[protein] + ADP + H(+)</text>
        <dbReference type="Rhea" id="RHEA:46608"/>
        <dbReference type="Rhea" id="RHEA-COMP:11060"/>
        <dbReference type="Rhea" id="RHEA-COMP:11605"/>
        <dbReference type="ChEBI" id="CHEBI:15378"/>
        <dbReference type="ChEBI" id="CHEBI:30013"/>
        <dbReference type="ChEBI" id="CHEBI:30616"/>
        <dbReference type="ChEBI" id="CHEBI:61977"/>
        <dbReference type="ChEBI" id="CHEBI:456216"/>
        <dbReference type="EC" id="2.7.11.1"/>
    </reaction>
</comment>
<comment type="caution">
    <text evidence="23">The sequence shown here is derived from an EMBL/GenBank/DDBJ whole genome shotgun (WGS) entry which is preliminary data.</text>
</comment>
<feature type="region of interest" description="Disordered" evidence="19">
    <location>
        <begin position="1664"/>
        <end position="1688"/>
    </location>
</feature>
<feature type="binding site" evidence="18">
    <location>
        <position position="1734"/>
    </location>
    <ligand>
        <name>ATP</name>
        <dbReference type="ChEBI" id="CHEBI:30616"/>
    </ligand>
</feature>
<organism evidence="23 24">
    <name type="scientific">Brassica rapa subsp. trilocularis</name>
    <dbReference type="NCBI Taxonomy" id="1813537"/>
    <lineage>
        <taxon>Eukaryota</taxon>
        <taxon>Viridiplantae</taxon>
        <taxon>Streptophyta</taxon>
        <taxon>Embryophyta</taxon>
        <taxon>Tracheophyta</taxon>
        <taxon>Spermatophyta</taxon>
        <taxon>Magnoliopsida</taxon>
        <taxon>eudicotyledons</taxon>
        <taxon>Gunneridae</taxon>
        <taxon>Pentapetalae</taxon>
        <taxon>rosids</taxon>
        <taxon>malvids</taxon>
        <taxon>Brassicales</taxon>
        <taxon>Brassicaceae</taxon>
        <taxon>Brassiceae</taxon>
        <taxon>Brassica</taxon>
    </lineage>
</organism>
<feature type="domain" description="Protein kinase" evidence="22">
    <location>
        <begin position="610"/>
        <end position="884"/>
    </location>
</feature>
<keyword evidence="11 18" id="KW-0547">Nucleotide-binding</keyword>
<evidence type="ECO:0000256" key="20">
    <source>
        <dbReference type="SAM" id="Phobius"/>
    </source>
</evidence>
<dbReference type="InterPro" id="IPR001245">
    <property type="entry name" value="Ser-Thr/Tyr_kinase_cat_dom"/>
</dbReference>
<protein>
    <recommendedName>
        <fullName evidence="4">non-specific serine/threonine protein kinase</fullName>
        <ecNumber evidence="4">2.7.11.1</ecNumber>
    </recommendedName>
</protein>
<feature type="transmembrane region" description="Helical" evidence="20">
    <location>
        <begin position="1635"/>
        <end position="1658"/>
    </location>
</feature>
<feature type="transmembrane region" description="Helical" evidence="20">
    <location>
        <begin position="546"/>
        <end position="571"/>
    </location>
</feature>
<evidence type="ECO:0000256" key="12">
    <source>
        <dbReference type="ARBA" id="ARBA00022777"/>
    </source>
</evidence>
<comment type="similarity">
    <text evidence="3">Belongs to the protein kinase superfamily. Ser/Thr protein kinase family.</text>
</comment>
<feature type="chain" id="PRO_5047008991" description="non-specific serine/threonine protein kinase" evidence="21">
    <location>
        <begin position="24"/>
        <end position="2013"/>
    </location>
</feature>
<keyword evidence="8 20" id="KW-0812">Transmembrane</keyword>
<evidence type="ECO:0000256" key="15">
    <source>
        <dbReference type="ARBA" id="ARBA00023136"/>
    </source>
</evidence>
<comment type="similarity">
    <text evidence="2">Belongs to the IST1 family.</text>
</comment>
<dbReference type="SUPFAM" id="SSF56112">
    <property type="entry name" value="Protein kinase-like (PK-like)"/>
    <property type="match status" value="2"/>
</dbReference>
<dbReference type="InterPro" id="IPR001611">
    <property type="entry name" value="Leu-rich_rpt"/>
</dbReference>
<keyword evidence="12" id="KW-0418">Kinase</keyword>
<dbReference type="Gene3D" id="1.20.1260.60">
    <property type="entry name" value="Vacuolar protein sorting-associated protein Ist1"/>
    <property type="match status" value="1"/>
</dbReference>
<dbReference type="Pfam" id="PF07714">
    <property type="entry name" value="PK_Tyr_Ser-Thr"/>
    <property type="match status" value="2"/>
</dbReference>
<dbReference type="SUPFAM" id="SSF52058">
    <property type="entry name" value="L domain-like"/>
    <property type="match status" value="2"/>
</dbReference>
<evidence type="ECO:0000259" key="22">
    <source>
        <dbReference type="PROSITE" id="PS50011"/>
    </source>
</evidence>
<dbReference type="InterPro" id="IPR024788">
    <property type="entry name" value="Malectin-like_Carb-bd_dom"/>
</dbReference>
<dbReference type="InterPro" id="IPR008271">
    <property type="entry name" value="Ser/Thr_kinase_AS"/>
</dbReference>
<comment type="subcellular location">
    <subcellularLocation>
        <location evidence="1">Membrane</location>
        <topology evidence="1">Single-pass membrane protein</topology>
    </subcellularLocation>
</comment>
<keyword evidence="13 18" id="KW-0067">ATP-binding</keyword>
<dbReference type="Proteomes" id="UP000823674">
    <property type="component" value="Chromosome A06"/>
</dbReference>
<evidence type="ECO:0000256" key="8">
    <source>
        <dbReference type="ARBA" id="ARBA00022692"/>
    </source>
</evidence>
<evidence type="ECO:0000256" key="17">
    <source>
        <dbReference type="ARBA" id="ARBA00048679"/>
    </source>
</evidence>
<dbReference type="PROSITE" id="PS00108">
    <property type="entry name" value="PROTEIN_KINASE_ST"/>
    <property type="match status" value="2"/>
</dbReference>
<keyword evidence="24" id="KW-1185">Reference proteome</keyword>
<dbReference type="InterPro" id="IPR005061">
    <property type="entry name" value="Ist1"/>
</dbReference>
<reference evidence="23 24" key="1">
    <citation type="submission" date="2021-03" db="EMBL/GenBank/DDBJ databases">
        <authorList>
            <person name="King G.J."/>
            <person name="Bancroft I."/>
            <person name="Baten A."/>
            <person name="Bloomfield J."/>
            <person name="Borpatragohain P."/>
            <person name="He Z."/>
            <person name="Irish N."/>
            <person name="Irwin J."/>
            <person name="Liu K."/>
            <person name="Mauleon R.P."/>
            <person name="Moore J."/>
            <person name="Morris R."/>
            <person name="Ostergaard L."/>
            <person name="Wang B."/>
            <person name="Wells R."/>
        </authorList>
    </citation>
    <scope>NUCLEOTIDE SEQUENCE [LARGE SCALE GENOMIC DNA]</scope>
    <source>
        <strain evidence="23">R-o-18</strain>
        <tissue evidence="23">Leaf</tissue>
    </source>
</reference>
<dbReference type="InterPro" id="IPR017441">
    <property type="entry name" value="Protein_kinase_ATP_BS"/>
</dbReference>
<dbReference type="PROSITE" id="PS00107">
    <property type="entry name" value="PROTEIN_KINASE_ATP"/>
    <property type="match status" value="2"/>
</dbReference>
<evidence type="ECO:0000256" key="18">
    <source>
        <dbReference type="PROSITE-ProRule" id="PRU10141"/>
    </source>
</evidence>
<evidence type="ECO:0000256" key="13">
    <source>
        <dbReference type="ARBA" id="ARBA00022840"/>
    </source>
</evidence>
<evidence type="ECO:0000256" key="21">
    <source>
        <dbReference type="SAM" id="SignalP"/>
    </source>
</evidence>
<evidence type="ECO:0000256" key="2">
    <source>
        <dbReference type="ARBA" id="ARBA00005536"/>
    </source>
</evidence>
<dbReference type="Pfam" id="PF00560">
    <property type="entry name" value="LRR_1"/>
    <property type="match status" value="2"/>
</dbReference>
<evidence type="ECO:0000256" key="1">
    <source>
        <dbReference type="ARBA" id="ARBA00004167"/>
    </source>
</evidence>
<dbReference type="PROSITE" id="PS50011">
    <property type="entry name" value="PROTEIN_KINASE_DOM"/>
    <property type="match status" value="2"/>
</dbReference>
<feature type="region of interest" description="Disordered" evidence="19">
    <location>
        <begin position="1991"/>
        <end position="2013"/>
    </location>
</feature>
<dbReference type="Gene3D" id="1.10.510.10">
    <property type="entry name" value="Transferase(Phosphotransferase) domain 1"/>
    <property type="match status" value="2"/>
</dbReference>
<dbReference type="Pfam" id="PF08263">
    <property type="entry name" value="LRRNT_2"/>
    <property type="match status" value="2"/>
</dbReference>
<proteinExistence type="inferred from homology"/>
<dbReference type="Pfam" id="PF12819">
    <property type="entry name" value="Malectin_like"/>
    <property type="match status" value="2"/>
</dbReference>
<dbReference type="InterPro" id="IPR042277">
    <property type="entry name" value="IST1-like"/>
</dbReference>
<evidence type="ECO:0000256" key="19">
    <source>
        <dbReference type="SAM" id="MobiDB-lite"/>
    </source>
</evidence>
<keyword evidence="15 20" id="KW-0472">Membrane</keyword>
<feature type="compositionally biased region" description="Acidic residues" evidence="19">
    <location>
        <begin position="1063"/>
        <end position="1072"/>
    </location>
</feature>
<feature type="transmembrane region" description="Helical" evidence="20">
    <location>
        <begin position="428"/>
        <end position="450"/>
    </location>
</feature>
<keyword evidence="9 21" id="KW-0732">Signal</keyword>
<feature type="signal peptide" evidence="21">
    <location>
        <begin position="1"/>
        <end position="23"/>
    </location>
</feature>
<evidence type="ECO:0000313" key="24">
    <source>
        <dbReference type="Proteomes" id="UP000823674"/>
    </source>
</evidence>
<dbReference type="InterPro" id="IPR032675">
    <property type="entry name" value="LRR_dom_sf"/>
</dbReference>
<evidence type="ECO:0000256" key="11">
    <source>
        <dbReference type="ARBA" id="ARBA00022741"/>
    </source>
</evidence>
<evidence type="ECO:0000256" key="4">
    <source>
        <dbReference type="ARBA" id="ARBA00012513"/>
    </source>
</evidence>
<evidence type="ECO:0000256" key="6">
    <source>
        <dbReference type="ARBA" id="ARBA00022614"/>
    </source>
</evidence>
<sequence>MKSLSGFLFFLIIAFAILQSVQAQNQSGFISLACGLIPKSATYTEKTTNISYISDANFIDSGIVGRIDDSYKTLFQQQTWTLRSFPEGQRNCYTFNLKENSKYLIRGTFVYGNYDGLNQIPEFDLHVGPNKWTSVTLKGVANASIYEIIHVVAHDRLQVCLIKTGNTTPFISSLELRPLSNNTYQCFKKEKKNNNTYLTQCGSLMSFARIYFPQTPSFLRYYEDVHDRVWVPYITNETVSLSTNLTIDTSIGSYNVPQHVANSAIFPANASHPLNIWWDIGDTNAHSYIYMHFAEIQNLGSNEIREFNISYNGGEVWESFFRPHKLKITTIFSPTALSSPDGKFNFTFTMTERSSLPPLINALEVYTDVENLLLETHQDEVSAMINIKKTYGLMNKKISWQGDPCSPKTYRWNGVKCLYLNSDQPRIISLYVFYFVRLYFISFFFVSGFLTDPKSLNIRKLVASDLNGAITPDIAGLTQLRELDLSKNDLSGELPDFLADMKLLTFINLKGNPKLNVTIPDSLQQKIDDKVLILLIDEKLGRKFPLVAVTVSVVAGVITLLAIFTICFIVARKKRSEVPSNINSETRSTNQSIRTKERIFTYSEILKMTNNFERVLGKGGYGRVYYGNLNGTQVAVKMLFHTTAAHDYNHFKAEVEFLSRVHHRNLVGLVGYCDDGDNLALIYQYMANGDLKENMSGKSGGHVLTWENRLLIAMEAAQGLDYLHNGSVPPMVHRDVKSTNILLNELFEAKLADFGLSRSCPVDGETSESTVVVAGTPGYLDPEYYLTNLLSEKSDVYSFGVVLLEIITNQAVIDTTRERSHITNWVRFMIRKGNIKNIIDPKLMGDYDTNGVWKAIELAMTCVNQTSNRRPSMPHVVMELKECLESEISRKQGSQVMCFEDSIDFTLSPGSESPPRPRALVNDDINEAVSSLVFASARCGELPDLVGIRELFLQRYGQNYVTKALQLLPGHLVNIQIKEKLLATTAPEDLKSALLDEIAKEYGLRLEMLMLEYTPEVEKQVNEEEEKKVVDSDFNSFSDDQSPEVYKFSLTDVEEEKSKEERSMEDDDIEETEVGKVDHRVFRFKESSEEERSSLSSSLSSGGFKDMESLRYYKRREKIRTRRRSSSSPTTCYHIVYNVFWVKNEEEEEEVRRRLLPKHVHPKLPDYDQIAAQFKALRTQQRFISLDCGLVPTETNYVEKSTNISYKSDFNYIETGKAGKINEAYKTLFQQQTWSLRSFPDGKRNCYNFNLTASRKYLIRGTFIYGNYDNQNQLPIFDLHIGPNRWTTVTTLGVTNGSIHEMIHVLTQDRLQVCLVKTGDTTPFISSLELRPLNNETYVTQSGSLVAVSRVFFSPTPTFVRYDEDINDRTWVPYIDKNNSVITTDVAVDTSNFYNVPQVVARTAAIPVDESQPLTIDWTLDEVTAQSYIYMHFAEIQNLKANETREFNITYNGGKRWFDYFRPPNFSITTIFNPRAVSSPDGKFNFTFAMTSNSTLPPLINALEIYKVLDLSLLETNQDEVLAMMNIKVTYDLSKIPSWQGDPCVPKLYRWEGLDCSYPDSESPRIISLNLTGSNLTGTITSDISKLTQLRELDLSNNGLSGEIPAFFADMNLLTLILDGNQNPTTKSKSKDVPVVAIVASVAGGFSLIVIVAIIFVLTRRKQKPPEASGPVSVTTGTTNTETRSSNPSIITKERKFTYSEVLKMTNNFARVLGKGGFGTVYHGNLDDTEVAVKMLSHSSAQGYKEFKAEVELLLRVHHRHLVGLVGYCDDGDKLALIYEYMANGDLRENMLGKRNGNVLSWETRMQIAVEAAQGLEYLHNGCRPPMVHRDVKTTNILLNERFQAKLADFGLSRSFPIDGESHVMTVVAGTPGYLDPEYYRTNWLSEKSDVYSFGVVLLEMVTNQPVIDKTRVKPHLSDWVGFKLTNGDIRSIIDPKLMDDYDANGVWKVIELALACVNPSSNRRPTMPHVVMELNECLAFEVERKNGSQEMYTKNSTEFSPSSFSDFSPIAR</sequence>
<dbReference type="PANTHER" id="PTHR45631:SF82">
    <property type="entry name" value="PROTEIN KINASE DOMAIN-CONTAINING PROTEIN"/>
    <property type="match status" value="1"/>
</dbReference>
<evidence type="ECO:0000256" key="5">
    <source>
        <dbReference type="ARBA" id="ARBA00022527"/>
    </source>
</evidence>
<dbReference type="EC" id="2.7.11.1" evidence="4"/>
<keyword evidence="5" id="KW-0723">Serine/threonine-protein kinase</keyword>
<accession>A0ABQ7M043</accession>
<keyword evidence="7" id="KW-0808">Transferase</keyword>
<evidence type="ECO:0000256" key="9">
    <source>
        <dbReference type="ARBA" id="ARBA00022729"/>
    </source>
</evidence>
<feature type="binding site" evidence="18">
    <location>
        <position position="637"/>
    </location>
    <ligand>
        <name>ATP</name>
        <dbReference type="ChEBI" id="CHEBI:30616"/>
    </ligand>
</feature>
<keyword evidence="14 20" id="KW-1133">Transmembrane helix</keyword>